<evidence type="ECO:0000256" key="2">
    <source>
        <dbReference type="ARBA" id="ARBA00022771"/>
    </source>
</evidence>
<dbReference type="InParanoid" id="A0A139WKW0"/>
<dbReference type="Pfam" id="PF06220">
    <property type="entry name" value="zf-U1"/>
    <property type="match status" value="1"/>
</dbReference>
<dbReference type="InterPro" id="IPR013085">
    <property type="entry name" value="U1-CZ_Znf_C2H2"/>
</dbReference>
<accession>A0A139WKW0</accession>
<dbReference type="PROSITE" id="PS50103">
    <property type="entry name" value="ZF_C3H1"/>
    <property type="match status" value="1"/>
</dbReference>
<reference evidence="6 7" key="1">
    <citation type="journal article" date="2008" name="Nature">
        <title>The genome of the model beetle and pest Tribolium castaneum.</title>
        <authorList>
            <consortium name="Tribolium Genome Sequencing Consortium"/>
            <person name="Richards S."/>
            <person name="Gibbs R.A."/>
            <person name="Weinstock G.M."/>
            <person name="Brown S.J."/>
            <person name="Denell R."/>
            <person name="Beeman R.W."/>
            <person name="Gibbs R."/>
            <person name="Beeman R.W."/>
            <person name="Brown S.J."/>
            <person name="Bucher G."/>
            <person name="Friedrich M."/>
            <person name="Grimmelikhuijzen C.J."/>
            <person name="Klingler M."/>
            <person name="Lorenzen M."/>
            <person name="Richards S."/>
            <person name="Roth S."/>
            <person name="Schroder R."/>
            <person name="Tautz D."/>
            <person name="Zdobnov E.M."/>
            <person name="Muzny D."/>
            <person name="Gibbs R.A."/>
            <person name="Weinstock G.M."/>
            <person name="Attaway T."/>
            <person name="Bell S."/>
            <person name="Buhay C.J."/>
            <person name="Chandrabose M.N."/>
            <person name="Chavez D."/>
            <person name="Clerk-Blankenburg K.P."/>
            <person name="Cree A."/>
            <person name="Dao M."/>
            <person name="Davis C."/>
            <person name="Chacko J."/>
            <person name="Dinh H."/>
            <person name="Dugan-Rocha S."/>
            <person name="Fowler G."/>
            <person name="Garner T.T."/>
            <person name="Garnes J."/>
            <person name="Gnirke A."/>
            <person name="Hawes A."/>
            <person name="Hernandez J."/>
            <person name="Hines S."/>
            <person name="Holder M."/>
            <person name="Hume J."/>
            <person name="Jhangiani S.N."/>
            <person name="Joshi V."/>
            <person name="Khan Z.M."/>
            <person name="Jackson L."/>
            <person name="Kovar C."/>
            <person name="Kowis A."/>
            <person name="Lee S."/>
            <person name="Lewis L.R."/>
            <person name="Margolis J."/>
            <person name="Morgan M."/>
            <person name="Nazareth L.V."/>
            <person name="Nguyen N."/>
            <person name="Okwuonu G."/>
            <person name="Parker D."/>
            <person name="Richards S."/>
            <person name="Ruiz S.J."/>
            <person name="Santibanez J."/>
            <person name="Savard J."/>
            <person name="Scherer S.E."/>
            <person name="Schneider B."/>
            <person name="Sodergren E."/>
            <person name="Tautz D."/>
            <person name="Vattahil S."/>
            <person name="Villasana D."/>
            <person name="White C.S."/>
            <person name="Wright R."/>
            <person name="Park Y."/>
            <person name="Beeman R.W."/>
            <person name="Lord J."/>
            <person name="Oppert B."/>
            <person name="Lorenzen M."/>
            <person name="Brown S."/>
            <person name="Wang L."/>
            <person name="Savard J."/>
            <person name="Tautz D."/>
            <person name="Richards S."/>
            <person name="Weinstock G."/>
            <person name="Gibbs R.A."/>
            <person name="Liu Y."/>
            <person name="Worley K."/>
            <person name="Weinstock G."/>
            <person name="Elsik C.G."/>
            <person name="Reese J.T."/>
            <person name="Elhaik E."/>
            <person name="Landan G."/>
            <person name="Graur D."/>
            <person name="Arensburger P."/>
            <person name="Atkinson P."/>
            <person name="Beeman R.W."/>
            <person name="Beidler J."/>
            <person name="Brown S.J."/>
            <person name="Demuth J.P."/>
            <person name="Drury D.W."/>
            <person name="Du Y.Z."/>
            <person name="Fujiwara H."/>
            <person name="Lorenzen M."/>
            <person name="Maselli V."/>
            <person name="Osanai M."/>
            <person name="Park Y."/>
            <person name="Robertson H.M."/>
            <person name="Tu Z."/>
            <person name="Wang J.J."/>
            <person name="Wang S."/>
            <person name="Richards S."/>
            <person name="Song H."/>
            <person name="Zhang L."/>
            <person name="Sodergren E."/>
            <person name="Werner D."/>
            <person name="Stanke M."/>
            <person name="Morgenstern B."/>
            <person name="Solovyev V."/>
            <person name="Kosarev P."/>
            <person name="Brown G."/>
            <person name="Chen H.C."/>
            <person name="Ermolaeva O."/>
            <person name="Hlavina W."/>
            <person name="Kapustin Y."/>
            <person name="Kiryutin B."/>
            <person name="Kitts P."/>
            <person name="Maglott D."/>
            <person name="Pruitt K."/>
            <person name="Sapojnikov V."/>
            <person name="Souvorov A."/>
            <person name="Mackey A.J."/>
            <person name="Waterhouse R.M."/>
            <person name="Wyder S."/>
            <person name="Zdobnov E.M."/>
            <person name="Zdobnov E.M."/>
            <person name="Wyder S."/>
            <person name="Kriventseva E.V."/>
            <person name="Kadowaki T."/>
            <person name="Bork P."/>
            <person name="Aranda M."/>
            <person name="Bao R."/>
            <person name="Beermann A."/>
            <person name="Berns N."/>
            <person name="Bolognesi R."/>
            <person name="Bonneton F."/>
            <person name="Bopp D."/>
            <person name="Brown S.J."/>
            <person name="Bucher G."/>
            <person name="Butts T."/>
            <person name="Chaumot A."/>
            <person name="Denell R.E."/>
            <person name="Ferrier D.E."/>
            <person name="Friedrich M."/>
            <person name="Gordon C.M."/>
            <person name="Jindra M."/>
            <person name="Klingler M."/>
            <person name="Lan Q."/>
            <person name="Lattorff H.M."/>
            <person name="Laudet V."/>
            <person name="von Levetsow C."/>
            <person name="Liu Z."/>
            <person name="Lutz R."/>
            <person name="Lynch J.A."/>
            <person name="da Fonseca R.N."/>
            <person name="Posnien N."/>
            <person name="Reuter R."/>
            <person name="Roth S."/>
            <person name="Savard J."/>
            <person name="Schinko J.B."/>
            <person name="Schmitt C."/>
            <person name="Schoppmeier M."/>
            <person name="Schroder R."/>
            <person name="Shippy T.D."/>
            <person name="Simonnet F."/>
            <person name="Marques-Souza H."/>
            <person name="Tautz D."/>
            <person name="Tomoyasu Y."/>
            <person name="Trauner J."/>
            <person name="Van der Zee M."/>
            <person name="Vervoort M."/>
            <person name="Wittkopp N."/>
            <person name="Wimmer E.A."/>
            <person name="Yang X."/>
            <person name="Jones A.K."/>
            <person name="Sattelle D.B."/>
            <person name="Ebert P.R."/>
            <person name="Nelson D."/>
            <person name="Scott J.G."/>
            <person name="Beeman R.W."/>
            <person name="Muthukrishnan S."/>
            <person name="Kramer K.J."/>
            <person name="Arakane Y."/>
            <person name="Beeman R.W."/>
            <person name="Zhu Q."/>
            <person name="Hogenkamp D."/>
            <person name="Dixit R."/>
            <person name="Oppert B."/>
            <person name="Jiang H."/>
            <person name="Zou Z."/>
            <person name="Marshall J."/>
            <person name="Elpidina E."/>
            <person name="Vinokurov K."/>
            <person name="Oppert C."/>
            <person name="Zou Z."/>
            <person name="Evans J."/>
            <person name="Lu Z."/>
            <person name="Zhao P."/>
            <person name="Sumathipala N."/>
            <person name="Altincicek B."/>
            <person name="Vilcinskas A."/>
            <person name="Williams M."/>
            <person name="Hultmark D."/>
            <person name="Hetru C."/>
            <person name="Jiang H."/>
            <person name="Grimmelikhuijzen C.J."/>
            <person name="Hauser F."/>
            <person name="Cazzamali G."/>
            <person name="Williamson M."/>
            <person name="Park Y."/>
            <person name="Li B."/>
            <person name="Tanaka Y."/>
            <person name="Predel R."/>
            <person name="Neupert S."/>
            <person name="Schachtner J."/>
            <person name="Verleyen P."/>
            <person name="Raible F."/>
            <person name="Bork P."/>
            <person name="Friedrich M."/>
            <person name="Walden K.K."/>
            <person name="Robertson H.M."/>
            <person name="Angeli S."/>
            <person name="Foret S."/>
            <person name="Bucher G."/>
            <person name="Schuetz S."/>
            <person name="Maleszka R."/>
            <person name="Wimmer E.A."/>
            <person name="Beeman R.W."/>
            <person name="Lorenzen M."/>
            <person name="Tomoyasu Y."/>
            <person name="Miller S.C."/>
            <person name="Grossmann D."/>
            <person name="Bucher G."/>
        </authorList>
    </citation>
    <scope>NUCLEOTIDE SEQUENCE [LARGE SCALE GENOMIC DNA]</scope>
    <source>
        <strain evidence="6 7">Georgia GA2</strain>
    </source>
</reference>
<dbReference type="PANTHER" id="PTHR16465:SF0">
    <property type="entry name" value="ZINC FINGER MATRIN-TYPE PROTEIN 5"/>
    <property type="match status" value="1"/>
</dbReference>
<dbReference type="FunCoup" id="A0A139WKW0">
    <property type="interactions" value="225"/>
</dbReference>
<evidence type="ECO:0000313" key="7">
    <source>
        <dbReference type="Proteomes" id="UP000007266"/>
    </source>
</evidence>
<protein>
    <submittedName>
        <fullName evidence="6">Zinc finger matrin-type protein 5-like Protein</fullName>
    </submittedName>
</protein>
<name>A0A139WKW0_TRICA</name>
<dbReference type="GO" id="GO:0008270">
    <property type="term" value="F:zinc ion binding"/>
    <property type="evidence" value="ECO:0007669"/>
    <property type="project" value="UniProtKB-KW"/>
</dbReference>
<proteinExistence type="predicted"/>
<dbReference type="STRING" id="7070.A0A139WKW0"/>
<gene>
    <name evidence="6" type="primary">AUGUSTUS-3.0.2_32551</name>
    <name evidence="6" type="ORF">TcasGA2_TC032551</name>
</gene>
<evidence type="ECO:0000256" key="1">
    <source>
        <dbReference type="ARBA" id="ARBA00022723"/>
    </source>
</evidence>
<dbReference type="AlphaFoldDB" id="A0A139WKW0"/>
<dbReference type="SUPFAM" id="SSF57667">
    <property type="entry name" value="beta-beta-alpha zinc fingers"/>
    <property type="match status" value="1"/>
</dbReference>
<sequence length="160" mass="19462">MRRRYYCDYCDKSFIDDLDARKKHLQSSYHIKLRNLHYELHRDLRTILKEECEKTPCRRFLSNGVCQFSGICKYTHYTPEQLWEIKLQVDSEEQGKQIRVPTMESWLQTYSEKHSKENSDLVHIPWSYPEQLEHRSDLPPSIKKLKPELFVHENFEEWGK</sequence>
<keyword evidence="3 4" id="KW-0862">Zinc</keyword>
<reference evidence="6 7" key="2">
    <citation type="journal article" date="2010" name="Nucleic Acids Res.">
        <title>BeetleBase in 2010: revisions to provide comprehensive genomic information for Tribolium castaneum.</title>
        <authorList>
            <person name="Kim H.S."/>
            <person name="Murphy T."/>
            <person name="Xia J."/>
            <person name="Caragea D."/>
            <person name="Park Y."/>
            <person name="Beeman R.W."/>
            <person name="Lorenzen M.D."/>
            <person name="Butcher S."/>
            <person name="Manak J.R."/>
            <person name="Brown S.J."/>
        </authorList>
    </citation>
    <scope>GENOME REANNOTATION</scope>
    <source>
        <strain evidence="6 7">Georgia GA2</strain>
    </source>
</reference>
<dbReference type="InterPro" id="IPR036855">
    <property type="entry name" value="Znf_CCCH_sf"/>
</dbReference>
<organism evidence="6 7">
    <name type="scientific">Tribolium castaneum</name>
    <name type="common">Red flour beetle</name>
    <dbReference type="NCBI Taxonomy" id="7070"/>
    <lineage>
        <taxon>Eukaryota</taxon>
        <taxon>Metazoa</taxon>
        <taxon>Ecdysozoa</taxon>
        <taxon>Arthropoda</taxon>
        <taxon>Hexapoda</taxon>
        <taxon>Insecta</taxon>
        <taxon>Pterygota</taxon>
        <taxon>Neoptera</taxon>
        <taxon>Endopterygota</taxon>
        <taxon>Coleoptera</taxon>
        <taxon>Polyphaga</taxon>
        <taxon>Cucujiformia</taxon>
        <taxon>Tenebrionidae</taxon>
        <taxon>Tenebrionidae incertae sedis</taxon>
        <taxon>Tribolium</taxon>
    </lineage>
</organism>
<dbReference type="SUPFAM" id="SSF90229">
    <property type="entry name" value="CCCH zinc finger"/>
    <property type="match status" value="1"/>
</dbReference>
<feature type="zinc finger region" description="C3H1-type" evidence="4">
    <location>
        <begin position="51"/>
        <end position="79"/>
    </location>
</feature>
<dbReference type="KEGG" id="tca:103312433"/>
<keyword evidence="1 4" id="KW-0479">Metal-binding</keyword>
<feature type="domain" description="C3H1-type" evidence="5">
    <location>
        <begin position="51"/>
        <end position="79"/>
    </location>
</feature>
<dbReference type="EMBL" id="KQ971326">
    <property type="protein sequence ID" value="KYB28461.1"/>
    <property type="molecule type" value="Genomic_DNA"/>
</dbReference>
<evidence type="ECO:0000313" key="6">
    <source>
        <dbReference type="EMBL" id="KYB28461.1"/>
    </source>
</evidence>
<dbReference type="PANTHER" id="PTHR16465">
    <property type="entry name" value="NUCLEASE-RELATED"/>
    <property type="match status" value="1"/>
</dbReference>
<evidence type="ECO:0000259" key="5">
    <source>
        <dbReference type="PROSITE" id="PS50103"/>
    </source>
</evidence>
<dbReference type="InterPro" id="IPR036236">
    <property type="entry name" value="Znf_C2H2_sf"/>
</dbReference>
<dbReference type="GO" id="GO:0005689">
    <property type="term" value="C:U12-type spliceosomal complex"/>
    <property type="evidence" value="ECO:0000318"/>
    <property type="project" value="GO_Central"/>
</dbReference>
<evidence type="ECO:0000256" key="4">
    <source>
        <dbReference type="PROSITE-ProRule" id="PRU00723"/>
    </source>
</evidence>
<dbReference type="Proteomes" id="UP000007266">
    <property type="component" value="Linkage group 3"/>
</dbReference>
<evidence type="ECO:0000256" key="3">
    <source>
        <dbReference type="ARBA" id="ARBA00022833"/>
    </source>
</evidence>
<dbReference type="InterPro" id="IPR000571">
    <property type="entry name" value="Znf_CCCH"/>
</dbReference>
<dbReference type="Gene3D" id="3.30.160.60">
    <property type="entry name" value="Classic Zinc Finger"/>
    <property type="match status" value="1"/>
</dbReference>
<dbReference type="OrthoDB" id="2417221at2759"/>
<keyword evidence="7" id="KW-1185">Reference proteome</keyword>
<keyword evidence="2 4" id="KW-0863">Zinc-finger</keyword>
<dbReference type="OMA" id="DYCCCFM"/>